<accession>A0AAD9HXH2</accession>
<evidence type="ECO:0000256" key="4">
    <source>
        <dbReference type="ARBA" id="ARBA00023136"/>
    </source>
</evidence>
<feature type="compositionally biased region" description="Low complexity" evidence="5">
    <location>
        <begin position="617"/>
        <end position="630"/>
    </location>
</feature>
<reference evidence="7" key="1">
    <citation type="journal article" date="2023" name="Mol. Plant Microbe Interact.">
        <title>Elucidating the Obligate Nature and Biological Capacity of an Invasive Fungal Corn Pathogen.</title>
        <authorList>
            <person name="MacCready J.S."/>
            <person name="Roggenkamp E.M."/>
            <person name="Gdanetz K."/>
            <person name="Chilvers M.I."/>
        </authorList>
    </citation>
    <scope>NUCLEOTIDE SEQUENCE</scope>
    <source>
        <strain evidence="7">PM02</strain>
    </source>
</reference>
<keyword evidence="4 6" id="KW-0472">Membrane</keyword>
<protein>
    <recommendedName>
        <fullName evidence="9">LrgB-like protein</fullName>
    </recommendedName>
</protein>
<sequence>MEEPSAWWPWRWRKLLATAVRRDESTVPSQHLAPWNIAVKLWDGVLAVVIFILAQFLITGLQALANKISCPIPGQILAMVLVFAVFSFLGWRRHAPLDRFYGRHLRNSAMILNKHMSIGFTIPFIKIMGDTALDSKTVGVFVGCFLLTAVLNTVGSYALCYPCQMIMVRVFRRHNVQQQQQQQQQQTDEEAVRTIAALHECDGETTTMGQTGSASPQNGANVDLQRISFHPTYVMPTADAESLKPPSSSVPTPCLSRATSSDGLSGGTNSLLKTSPNASQLLNCKPTPAPGLLVPVMLLCWSLFVLVGLPLRYVLGLEAPLATFLLFALWLSTIAIQQHLRSGHIKRRHPRTSIVLAGCFNPVLWTSLVMMAYLQVEAAISHRAVPDVLGTIQTNVSLADFVLGGNPGWRDRALDSPQSAQPAATAKGMGAGDIALAVLNAGLVSWGLKLYECRQQLWSRAGLTTAVVSAAVALANVACGPLLARLVGLGGRLHAHEALAFAARNVTIALGAPALAILGGDTSLNAAMVVANGILFQMGLGFGLDVWVVRHIKAARSRCGAWCRTRAPSSPRGGVGPRRLVQALSRGPSPAASSLDLGHEGGGGGGRDEKQSLGHQPAARRPVPSRPASARTTAAVVVGAAIDLVNDPGIVSAGVTIGLNSAAMGTAHLYETESPAAPFSALSMTVVGVMTVVFAAIRPLAAWVVESASD</sequence>
<dbReference type="Proteomes" id="UP001217918">
    <property type="component" value="Unassembled WGS sequence"/>
</dbReference>
<evidence type="ECO:0000256" key="6">
    <source>
        <dbReference type="SAM" id="Phobius"/>
    </source>
</evidence>
<feature type="transmembrane region" description="Helical" evidence="6">
    <location>
        <begin position="526"/>
        <end position="548"/>
    </location>
</feature>
<gene>
    <name evidence="7" type="ORF">P8C59_000501</name>
</gene>
<dbReference type="EMBL" id="JAQQPM010000001">
    <property type="protein sequence ID" value="KAK2066710.1"/>
    <property type="molecule type" value="Genomic_DNA"/>
</dbReference>
<dbReference type="PANTHER" id="PTHR30249">
    <property type="entry name" value="PUTATIVE SEROTONIN TRANSPORTER"/>
    <property type="match status" value="1"/>
</dbReference>
<feature type="transmembrane region" description="Helical" evidence="6">
    <location>
        <begin position="321"/>
        <end position="340"/>
    </location>
</feature>
<evidence type="ECO:0000256" key="2">
    <source>
        <dbReference type="ARBA" id="ARBA00022692"/>
    </source>
</evidence>
<feature type="transmembrane region" description="Helical" evidence="6">
    <location>
        <begin position="140"/>
        <end position="163"/>
    </location>
</feature>
<dbReference type="InterPro" id="IPR007300">
    <property type="entry name" value="CidB/LrgB"/>
</dbReference>
<feature type="transmembrane region" description="Helical" evidence="6">
    <location>
        <begin position="499"/>
        <end position="520"/>
    </location>
</feature>
<feature type="transmembrane region" description="Helical" evidence="6">
    <location>
        <begin position="292"/>
        <end position="315"/>
    </location>
</feature>
<feature type="transmembrane region" description="Helical" evidence="6">
    <location>
        <begin position="71"/>
        <end position="91"/>
    </location>
</feature>
<dbReference type="PANTHER" id="PTHR30249:SF0">
    <property type="entry name" value="PLASTIDAL GLYCOLATE_GLYCERATE TRANSLOCATOR 1, CHLOROPLASTIC"/>
    <property type="match status" value="1"/>
</dbReference>
<feature type="transmembrane region" description="Helical" evidence="6">
    <location>
        <begin position="45"/>
        <end position="65"/>
    </location>
</feature>
<keyword evidence="3 6" id="KW-1133">Transmembrane helix</keyword>
<dbReference type="AlphaFoldDB" id="A0AAD9HXH2"/>
<feature type="transmembrane region" description="Helical" evidence="6">
    <location>
        <begin position="111"/>
        <end position="128"/>
    </location>
</feature>
<dbReference type="GO" id="GO:0016020">
    <property type="term" value="C:membrane"/>
    <property type="evidence" value="ECO:0007669"/>
    <property type="project" value="UniProtKB-SubCell"/>
</dbReference>
<comment type="caution">
    <text evidence="7">The sequence shown here is derived from an EMBL/GenBank/DDBJ whole genome shotgun (WGS) entry which is preliminary data.</text>
</comment>
<evidence type="ECO:0000256" key="5">
    <source>
        <dbReference type="SAM" id="MobiDB-lite"/>
    </source>
</evidence>
<evidence type="ECO:0000256" key="1">
    <source>
        <dbReference type="ARBA" id="ARBA00004141"/>
    </source>
</evidence>
<evidence type="ECO:0000313" key="8">
    <source>
        <dbReference type="Proteomes" id="UP001217918"/>
    </source>
</evidence>
<feature type="transmembrane region" description="Helical" evidence="6">
    <location>
        <begin position="352"/>
        <end position="374"/>
    </location>
</feature>
<evidence type="ECO:0000256" key="3">
    <source>
        <dbReference type="ARBA" id="ARBA00022989"/>
    </source>
</evidence>
<keyword evidence="2 6" id="KW-0812">Transmembrane</keyword>
<evidence type="ECO:0008006" key="9">
    <source>
        <dbReference type="Google" id="ProtNLM"/>
    </source>
</evidence>
<comment type="subcellular location">
    <subcellularLocation>
        <location evidence="1">Membrane</location>
        <topology evidence="1">Multi-pass membrane protein</topology>
    </subcellularLocation>
</comment>
<keyword evidence="8" id="KW-1185">Reference proteome</keyword>
<name>A0AAD9HXH2_9PEZI</name>
<feature type="region of interest" description="Disordered" evidence="5">
    <location>
        <begin position="586"/>
        <end position="630"/>
    </location>
</feature>
<dbReference type="Pfam" id="PF04172">
    <property type="entry name" value="LrgB"/>
    <property type="match status" value="2"/>
</dbReference>
<feature type="compositionally biased region" description="Polar residues" evidence="5">
    <location>
        <begin position="245"/>
        <end position="270"/>
    </location>
</feature>
<feature type="transmembrane region" description="Helical" evidence="6">
    <location>
        <begin position="466"/>
        <end position="487"/>
    </location>
</feature>
<feature type="region of interest" description="Disordered" evidence="5">
    <location>
        <begin position="239"/>
        <end position="270"/>
    </location>
</feature>
<organism evidence="7 8">
    <name type="scientific">Phyllachora maydis</name>
    <dbReference type="NCBI Taxonomy" id="1825666"/>
    <lineage>
        <taxon>Eukaryota</taxon>
        <taxon>Fungi</taxon>
        <taxon>Dikarya</taxon>
        <taxon>Ascomycota</taxon>
        <taxon>Pezizomycotina</taxon>
        <taxon>Sordariomycetes</taxon>
        <taxon>Sordariomycetidae</taxon>
        <taxon>Phyllachorales</taxon>
        <taxon>Phyllachoraceae</taxon>
        <taxon>Phyllachora</taxon>
    </lineage>
</organism>
<evidence type="ECO:0000313" key="7">
    <source>
        <dbReference type="EMBL" id="KAK2066710.1"/>
    </source>
</evidence>
<proteinExistence type="predicted"/>